<comment type="caution">
    <text evidence="1">The sequence shown here is derived from an EMBL/GenBank/DDBJ whole genome shotgun (WGS) entry which is preliminary data.</text>
</comment>
<sequence length="86" mass="10099">MNIIKFSSGINLLSQIELSVLEHHKRYNPFLLMNLTQSVLAMHAQTAQILGNCMFVPCIYHQEIRRRILQIFRGCQVENKYPRNPE</sequence>
<gene>
    <name evidence="1" type="ORF">PROFUN_15371</name>
</gene>
<evidence type="ECO:0000313" key="2">
    <source>
        <dbReference type="Proteomes" id="UP000241769"/>
    </source>
</evidence>
<organism evidence="1 2">
    <name type="scientific">Planoprotostelium fungivorum</name>
    <dbReference type="NCBI Taxonomy" id="1890364"/>
    <lineage>
        <taxon>Eukaryota</taxon>
        <taxon>Amoebozoa</taxon>
        <taxon>Evosea</taxon>
        <taxon>Variosea</taxon>
        <taxon>Cavosteliida</taxon>
        <taxon>Cavosteliaceae</taxon>
        <taxon>Planoprotostelium</taxon>
    </lineage>
</organism>
<protein>
    <submittedName>
        <fullName evidence="1">Uncharacterized protein</fullName>
    </submittedName>
</protein>
<evidence type="ECO:0000313" key="1">
    <source>
        <dbReference type="EMBL" id="PRP75918.1"/>
    </source>
</evidence>
<dbReference type="EMBL" id="MDYQ01000355">
    <property type="protein sequence ID" value="PRP75918.1"/>
    <property type="molecule type" value="Genomic_DNA"/>
</dbReference>
<dbReference type="InParanoid" id="A0A2P6MW27"/>
<dbReference type="Proteomes" id="UP000241769">
    <property type="component" value="Unassembled WGS sequence"/>
</dbReference>
<accession>A0A2P6MW27</accession>
<keyword evidence="2" id="KW-1185">Reference proteome</keyword>
<dbReference type="AlphaFoldDB" id="A0A2P6MW27"/>
<name>A0A2P6MW27_9EUKA</name>
<proteinExistence type="predicted"/>
<reference evidence="1 2" key="1">
    <citation type="journal article" date="2018" name="Genome Biol. Evol.">
        <title>Multiple Roots of Fruiting Body Formation in Amoebozoa.</title>
        <authorList>
            <person name="Hillmann F."/>
            <person name="Forbes G."/>
            <person name="Novohradska S."/>
            <person name="Ferling I."/>
            <person name="Riege K."/>
            <person name="Groth M."/>
            <person name="Westermann M."/>
            <person name="Marz M."/>
            <person name="Spaller T."/>
            <person name="Winckler T."/>
            <person name="Schaap P."/>
            <person name="Glockner G."/>
        </authorList>
    </citation>
    <scope>NUCLEOTIDE SEQUENCE [LARGE SCALE GENOMIC DNA]</scope>
    <source>
        <strain evidence="1 2">Jena</strain>
    </source>
</reference>